<dbReference type="EMBL" id="FUXX01000027">
    <property type="protein sequence ID" value="SKA64928.1"/>
    <property type="molecule type" value="Genomic_DNA"/>
</dbReference>
<reference evidence="2" key="1">
    <citation type="submission" date="2017-02" db="EMBL/GenBank/DDBJ databases">
        <authorList>
            <person name="Varghese N."/>
            <person name="Submissions S."/>
        </authorList>
    </citation>
    <scope>NUCLEOTIDE SEQUENCE [LARGE SCALE GENOMIC DNA]</scope>
    <source>
        <strain evidence="2">DSM 3072</strain>
    </source>
</reference>
<evidence type="ECO:0000313" key="2">
    <source>
        <dbReference type="Proteomes" id="UP000242432"/>
    </source>
</evidence>
<dbReference type="InterPro" id="IPR014054">
    <property type="entry name" value="Phage_regulatory_Rha"/>
</dbReference>
<dbReference type="AlphaFoldDB" id="A0A1T4VJ87"/>
<sequence>MSNTSLVFMSEDQTIPVTTSEVIATALDKEHKDVIALAKKYQADLNEFGLASFKTKPIISGKGGTQDKEIAILNEQQATLLITYKRNSDKVRKLKIALV</sequence>
<accession>A0A1T4VJ87</accession>
<keyword evidence="2" id="KW-1185">Reference proteome</keyword>
<evidence type="ECO:0000313" key="1">
    <source>
        <dbReference type="EMBL" id="SKA64928.1"/>
    </source>
</evidence>
<proteinExistence type="predicted"/>
<protein>
    <submittedName>
        <fullName evidence="1">Phage regulatory protein Rha (Phage_pRha)</fullName>
    </submittedName>
</protein>
<dbReference type="Proteomes" id="UP000242432">
    <property type="component" value="Unassembled WGS sequence"/>
</dbReference>
<organism evidence="1 2">
    <name type="scientific">Succinivibrio dextrinosolvens DSM 3072</name>
    <dbReference type="NCBI Taxonomy" id="1123324"/>
    <lineage>
        <taxon>Bacteria</taxon>
        <taxon>Pseudomonadati</taxon>
        <taxon>Pseudomonadota</taxon>
        <taxon>Gammaproteobacteria</taxon>
        <taxon>Aeromonadales</taxon>
        <taxon>Succinivibrionaceae</taxon>
        <taxon>Succinivibrio</taxon>
    </lineage>
</organism>
<dbReference type="RefSeq" id="WP_078929014.1">
    <property type="nucleotide sequence ID" value="NZ_FUXX01000027.1"/>
</dbReference>
<gene>
    <name evidence="1" type="ORF">SAMN02745213_01599</name>
</gene>
<name>A0A1T4VJ87_9GAMM</name>
<dbReference type="Pfam" id="PF09669">
    <property type="entry name" value="Phage_pRha"/>
    <property type="match status" value="1"/>
</dbReference>